<keyword evidence="4" id="KW-0646">Protease inhibitor</keyword>
<keyword evidence="7" id="KW-0325">Glycoprotein</keyword>
<dbReference type="InterPro" id="IPR036465">
    <property type="entry name" value="vWFA_dom_sf"/>
</dbReference>
<evidence type="ECO:0000256" key="4">
    <source>
        <dbReference type="ARBA" id="ARBA00022690"/>
    </source>
</evidence>
<reference evidence="12" key="1">
    <citation type="submission" date="2013-03" db="EMBL/GenBank/DDBJ databases">
        <authorList>
            <person name="Jeffery W."/>
            <person name="Warren W."/>
            <person name="Wilson R.K."/>
        </authorList>
    </citation>
    <scope>NUCLEOTIDE SEQUENCE</scope>
    <source>
        <strain evidence="12">female</strain>
    </source>
</reference>
<dbReference type="PROSITE" id="PS51468">
    <property type="entry name" value="VIT"/>
    <property type="match status" value="1"/>
</dbReference>
<evidence type="ECO:0008006" key="13">
    <source>
        <dbReference type="Google" id="ProtNLM"/>
    </source>
</evidence>
<dbReference type="PANTHER" id="PTHR10338">
    <property type="entry name" value="INTER-ALPHA-TRYPSIN INHIBITOR HEAVY CHAIN FAMILY MEMBER"/>
    <property type="match status" value="1"/>
</dbReference>
<dbReference type="SUPFAM" id="SSF53300">
    <property type="entry name" value="vWA-like"/>
    <property type="match status" value="1"/>
</dbReference>
<dbReference type="InterPro" id="IPR013694">
    <property type="entry name" value="VIT"/>
</dbReference>
<dbReference type="PANTHER" id="PTHR10338:SF119">
    <property type="entry name" value="INTER-ALPHA-TRYPSIN INHIBITOR HEAVY CHAIN H4"/>
    <property type="match status" value="1"/>
</dbReference>
<evidence type="ECO:0000313" key="12">
    <source>
        <dbReference type="Proteomes" id="UP000018467"/>
    </source>
</evidence>
<dbReference type="Ensembl" id="ENSAMXT00000042630.1">
    <property type="protein sequence ID" value="ENSAMXP00000046988.1"/>
    <property type="gene ID" value="ENSAMXG00000031428.1"/>
</dbReference>
<feature type="domain" description="VWFA" evidence="9">
    <location>
        <begin position="252"/>
        <end position="430"/>
    </location>
</feature>
<dbReference type="Bgee" id="ENSAMXG00000031428">
    <property type="expression patterns" value="Expressed in liver and 5 other cell types or tissues"/>
</dbReference>
<evidence type="ECO:0000256" key="1">
    <source>
        <dbReference type="ARBA" id="ARBA00004613"/>
    </source>
</evidence>
<evidence type="ECO:0000256" key="7">
    <source>
        <dbReference type="ARBA" id="ARBA00023180"/>
    </source>
</evidence>
<evidence type="ECO:0000256" key="6">
    <source>
        <dbReference type="ARBA" id="ARBA00022900"/>
    </source>
</evidence>
<dbReference type="Gene3D" id="3.40.50.410">
    <property type="entry name" value="von Willebrand factor, type A domain"/>
    <property type="match status" value="1"/>
</dbReference>
<dbReference type="InterPro" id="IPR050934">
    <property type="entry name" value="ITIH"/>
</dbReference>
<sequence>MFMCCSVSSPQEDVEISSFHINSTVTSRYAITVITSRVKNRHTDSKEIHFEVKIPKNAFISKFRMTIEGKTYDGVVKEKEAAQQQYSEAVARGESAGVVSSVGRTLEEFKTSVTVAALSKVTFELTYEELLQRRHGKYDLLIHTQPMQPVADFKIDVSIKENPGISFLEVKGDLNSGELTNAVTTINRIKCGKNKEDDQQTTCSSCTENGLNGDLIITYDVERTNPNGDIQIMDNYFVHCFAPSNLIRTPKNVIFIIDRSGSMSGRKIQQTRSALDHILGDLDSEDHFGLILFDSYVDVWKRELIQATSSNVNLAKQFVKTIQDRGATNINSAVLMGVEMLNKHRREGSASILILLTDGDPNEGESNPDRIRVSVKEAIGKKMALYCLGFGFDVNFDFLEKMALENNGFARRIYDDSDASDQLQGFYDEVATLLLSDLELLYEGASNLTETAYSMYYNGSEIIVAGEITNNSLESFKVEVVAFSRSNKVTYEEDVSLADLPDVEPQHENVTQRVWAYLKVKQLLKKELTLTGAEKEAAKKEALDLSLQYSFVTPLTSMVVTKPQKSDTQIAHKPEEGEEETPVLSTALHLGSKTFWVVELLLRTHHTYESENILSAFRFESLQPGNVNVAFDRCFLSSSVCFLFLSAAVKSVRFLISSSGQSKPLCYDVPSASKLLLLKDLSSEFSMSGKLTQSGTGFDQIALHYKTDHHLSVSTADIIFSDGQNTFMLLWGQELTVHQADGVSVILRDSELDVTLGGVRVVILLHKEGGNVFLWPAVRQQPKHDSLQGILAKTSLQYEELPGFIIKISDQEEAASLSTAKDYRLSSAPSVGCWLVRLQFALQGELSDFTVTQL</sequence>
<dbReference type="Pfam" id="PF00092">
    <property type="entry name" value="VWA"/>
    <property type="match status" value="1"/>
</dbReference>
<evidence type="ECO:0000313" key="11">
    <source>
        <dbReference type="Ensembl" id="ENSAMXP00000046988.1"/>
    </source>
</evidence>
<reference evidence="12" key="2">
    <citation type="journal article" date="2014" name="Nat. Commun.">
        <title>The cavefish genome reveals candidate genes for eye loss.</title>
        <authorList>
            <person name="McGaugh S.E."/>
            <person name="Gross J.B."/>
            <person name="Aken B."/>
            <person name="Blin M."/>
            <person name="Borowsky R."/>
            <person name="Chalopin D."/>
            <person name="Hinaux H."/>
            <person name="Jeffery W.R."/>
            <person name="Keene A."/>
            <person name="Ma L."/>
            <person name="Minx P."/>
            <person name="Murphy D."/>
            <person name="O'Quin K.E."/>
            <person name="Retaux S."/>
            <person name="Rohner N."/>
            <person name="Searle S.M."/>
            <person name="Stahl B.A."/>
            <person name="Tabin C."/>
            <person name="Volff J.N."/>
            <person name="Yoshizawa M."/>
            <person name="Warren W.C."/>
        </authorList>
    </citation>
    <scope>NUCLEOTIDE SEQUENCE [LARGE SCALE GENOMIC DNA]</scope>
    <source>
        <strain evidence="12">female</strain>
    </source>
</reference>
<dbReference type="PROSITE" id="PS50234">
    <property type="entry name" value="VWFA"/>
    <property type="match status" value="1"/>
</dbReference>
<evidence type="ECO:0000256" key="3">
    <source>
        <dbReference type="ARBA" id="ARBA00022525"/>
    </source>
</evidence>
<keyword evidence="12" id="KW-1185">Reference proteome</keyword>
<keyword evidence="3" id="KW-0964">Secreted</keyword>
<dbReference type="InParanoid" id="A0A3B1JXI9"/>
<comment type="similarity">
    <text evidence="2">Belongs to the ITIH family.</text>
</comment>
<dbReference type="GeneTree" id="ENSGT00940000154554"/>
<dbReference type="Pfam" id="PF08487">
    <property type="entry name" value="VIT"/>
    <property type="match status" value="1"/>
</dbReference>
<accession>A0A3B1JXI9</accession>
<dbReference type="GO" id="GO:0005576">
    <property type="term" value="C:extracellular region"/>
    <property type="evidence" value="ECO:0007669"/>
    <property type="project" value="UniProtKB-SubCell"/>
</dbReference>
<keyword evidence="5" id="KW-0732">Signal</keyword>
<proteinExistence type="inferred from homology"/>
<feature type="region of interest" description="Disordered" evidence="8">
    <location>
        <begin position="563"/>
        <end position="582"/>
    </location>
</feature>
<evidence type="ECO:0000256" key="5">
    <source>
        <dbReference type="ARBA" id="ARBA00022729"/>
    </source>
</evidence>
<dbReference type="SMART" id="SM00327">
    <property type="entry name" value="VWA"/>
    <property type="match status" value="1"/>
</dbReference>
<name>A0A3B1JXI9_ASTMX</name>
<dbReference type="AlphaFoldDB" id="A0A3B1JXI9"/>
<organism evidence="11 12">
    <name type="scientific">Astyanax mexicanus</name>
    <name type="common">Blind cave fish</name>
    <name type="synonym">Astyanax fasciatus mexicanus</name>
    <dbReference type="NCBI Taxonomy" id="7994"/>
    <lineage>
        <taxon>Eukaryota</taxon>
        <taxon>Metazoa</taxon>
        <taxon>Chordata</taxon>
        <taxon>Craniata</taxon>
        <taxon>Vertebrata</taxon>
        <taxon>Euteleostomi</taxon>
        <taxon>Actinopterygii</taxon>
        <taxon>Neopterygii</taxon>
        <taxon>Teleostei</taxon>
        <taxon>Ostariophysi</taxon>
        <taxon>Characiformes</taxon>
        <taxon>Characoidei</taxon>
        <taxon>Acestrorhamphidae</taxon>
        <taxon>Acestrorhamphinae</taxon>
        <taxon>Astyanax</taxon>
    </lineage>
</organism>
<keyword evidence="6" id="KW-0722">Serine protease inhibitor</keyword>
<evidence type="ECO:0000256" key="2">
    <source>
        <dbReference type="ARBA" id="ARBA00010158"/>
    </source>
</evidence>
<dbReference type="Proteomes" id="UP000018467">
    <property type="component" value="Unassembled WGS sequence"/>
</dbReference>
<reference evidence="11" key="3">
    <citation type="submission" date="2025-08" db="UniProtKB">
        <authorList>
            <consortium name="Ensembl"/>
        </authorList>
    </citation>
    <scope>IDENTIFICATION</scope>
</reference>
<reference evidence="11" key="4">
    <citation type="submission" date="2025-09" db="UniProtKB">
        <authorList>
            <consortium name="Ensembl"/>
        </authorList>
    </citation>
    <scope>IDENTIFICATION</scope>
</reference>
<dbReference type="STRING" id="7994.ENSAMXP00000046988"/>
<dbReference type="InterPro" id="IPR002035">
    <property type="entry name" value="VWF_A"/>
</dbReference>
<protein>
    <recommendedName>
        <fullName evidence="13">Inter-alpha-trypsin inhibitor heavy chain 3</fullName>
    </recommendedName>
</protein>
<dbReference type="GO" id="GO:0004867">
    <property type="term" value="F:serine-type endopeptidase inhibitor activity"/>
    <property type="evidence" value="ECO:0007669"/>
    <property type="project" value="UniProtKB-KW"/>
</dbReference>
<evidence type="ECO:0000259" key="9">
    <source>
        <dbReference type="PROSITE" id="PS50234"/>
    </source>
</evidence>
<dbReference type="SMART" id="SM00609">
    <property type="entry name" value="VIT"/>
    <property type="match status" value="1"/>
</dbReference>
<feature type="domain" description="VIT" evidence="10">
    <location>
        <begin position="1"/>
        <end position="129"/>
    </location>
</feature>
<comment type="subcellular location">
    <subcellularLocation>
        <location evidence="1">Secreted</location>
    </subcellularLocation>
</comment>
<evidence type="ECO:0000256" key="8">
    <source>
        <dbReference type="SAM" id="MobiDB-lite"/>
    </source>
</evidence>
<dbReference type="FunFam" id="3.40.50.410:FF:000013">
    <property type="entry name" value="inter-alpha-trypsin inhibitor heavy chain H2"/>
    <property type="match status" value="1"/>
</dbReference>
<evidence type="ECO:0000259" key="10">
    <source>
        <dbReference type="PROSITE" id="PS51468"/>
    </source>
</evidence>